<keyword evidence="4" id="KW-0808">Transferase</keyword>
<dbReference type="InterPro" id="IPR035897">
    <property type="entry name" value="Toll_tir_struct_dom_sf"/>
</dbReference>
<evidence type="ECO:0000256" key="1">
    <source>
        <dbReference type="ARBA" id="ARBA00022553"/>
    </source>
</evidence>
<dbReference type="GO" id="GO:0005829">
    <property type="term" value="C:cytosol"/>
    <property type="evidence" value="ECO:0007669"/>
    <property type="project" value="TreeGrafter"/>
</dbReference>
<name>A0A1E1X734_9ACAR</name>
<feature type="compositionally biased region" description="Basic and acidic residues" evidence="2">
    <location>
        <begin position="594"/>
        <end position="603"/>
    </location>
</feature>
<keyword evidence="1" id="KW-0597">Phosphoprotein</keyword>
<dbReference type="PROSITE" id="PS51376">
    <property type="entry name" value="DBB"/>
    <property type="match status" value="1"/>
</dbReference>
<feature type="region of interest" description="Disordered" evidence="2">
    <location>
        <begin position="455"/>
        <end position="494"/>
    </location>
</feature>
<keyword evidence="4" id="KW-0418">Kinase</keyword>
<dbReference type="EMBL" id="GFAC01004118">
    <property type="protein sequence ID" value="JAT95070.1"/>
    <property type="molecule type" value="mRNA"/>
</dbReference>
<feature type="region of interest" description="Disordered" evidence="2">
    <location>
        <begin position="758"/>
        <end position="815"/>
    </location>
</feature>
<dbReference type="PANTHER" id="PTHR16267">
    <property type="entry name" value="BANK1/PIK3AP1 FAMILY MEMBER"/>
    <property type="match status" value="1"/>
</dbReference>
<organism evidence="4">
    <name type="scientific">Amblyomma aureolatum</name>
    <dbReference type="NCBI Taxonomy" id="187763"/>
    <lineage>
        <taxon>Eukaryota</taxon>
        <taxon>Metazoa</taxon>
        <taxon>Ecdysozoa</taxon>
        <taxon>Arthropoda</taxon>
        <taxon>Chelicerata</taxon>
        <taxon>Arachnida</taxon>
        <taxon>Acari</taxon>
        <taxon>Parasitiformes</taxon>
        <taxon>Ixodida</taxon>
        <taxon>Ixodoidea</taxon>
        <taxon>Ixodidae</taxon>
        <taxon>Amblyomminae</taxon>
        <taxon>Amblyomma</taxon>
    </lineage>
</organism>
<feature type="compositionally biased region" description="Pro residues" evidence="2">
    <location>
        <begin position="760"/>
        <end position="770"/>
    </location>
</feature>
<accession>A0A1E1X734</accession>
<dbReference type="AlphaFoldDB" id="A0A1E1X734"/>
<proteinExistence type="evidence at transcript level"/>
<dbReference type="InterPro" id="IPR052446">
    <property type="entry name" value="B-cell_PI3K-Signaling_Adptrs"/>
</dbReference>
<feature type="region of interest" description="Disordered" evidence="2">
    <location>
        <begin position="672"/>
        <end position="691"/>
    </location>
</feature>
<dbReference type="PANTHER" id="PTHR16267:SF11">
    <property type="entry name" value="STUMPS, ISOFORM E"/>
    <property type="match status" value="1"/>
</dbReference>
<reference evidence="4" key="1">
    <citation type="journal article" date="2017" name="Front. Cell. Infect. Microbiol.">
        <title>The Distinct Transcriptional Response of the Midgut of Amblyomma sculptum and Amblyomma aureolatum Ticks to Rickettsia rickettsii Correlates to Their Differences in Susceptibility to Infection.</title>
        <authorList>
            <person name="Martins L.A."/>
            <person name="Galletti M.F.B.M."/>
            <person name="Ribeiro J.M."/>
            <person name="Fujita A."/>
            <person name="Costa F.B."/>
            <person name="Labruna M.B."/>
            <person name="Daffre S."/>
            <person name="Fogaca A.C."/>
        </authorList>
    </citation>
    <scope>NUCLEOTIDE SEQUENCE</scope>
</reference>
<dbReference type="Gene3D" id="3.40.50.10140">
    <property type="entry name" value="Toll/interleukin-1 receptor homology (TIR) domain"/>
    <property type="match status" value="1"/>
</dbReference>
<dbReference type="GO" id="GO:0005104">
    <property type="term" value="F:fibroblast growth factor receptor binding"/>
    <property type="evidence" value="ECO:0007669"/>
    <property type="project" value="TreeGrafter"/>
</dbReference>
<evidence type="ECO:0000313" key="4">
    <source>
        <dbReference type="EMBL" id="JAT95070.1"/>
    </source>
</evidence>
<dbReference type="Pfam" id="PF18567">
    <property type="entry name" value="TIR_3"/>
    <property type="match status" value="1"/>
</dbReference>
<evidence type="ECO:0000256" key="2">
    <source>
        <dbReference type="SAM" id="MobiDB-lite"/>
    </source>
</evidence>
<feature type="region of interest" description="Disordered" evidence="2">
    <location>
        <begin position="566"/>
        <end position="660"/>
    </location>
</feature>
<dbReference type="InterPro" id="IPR017893">
    <property type="entry name" value="DBB_domain"/>
</dbReference>
<dbReference type="Pfam" id="PF14545">
    <property type="entry name" value="DBB"/>
    <property type="match status" value="1"/>
</dbReference>
<dbReference type="GO" id="GO:0005068">
    <property type="term" value="F:transmembrane receptor protein tyrosine kinase adaptor activity"/>
    <property type="evidence" value="ECO:0007669"/>
    <property type="project" value="TreeGrafter"/>
</dbReference>
<protein>
    <submittedName>
        <fullName evidence="4">Putative phosphoinositide 3-kinase adapter protein 1</fullName>
    </submittedName>
</protein>
<dbReference type="InterPro" id="IPR041340">
    <property type="entry name" value="PIK3AP1_TIR"/>
</dbReference>
<feature type="compositionally biased region" description="Low complexity" evidence="2">
    <location>
        <begin position="606"/>
        <end position="632"/>
    </location>
</feature>
<evidence type="ECO:0000259" key="3">
    <source>
        <dbReference type="PROSITE" id="PS51376"/>
    </source>
</evidence>
<dbReference type="GO" id="GO:0016301">
    <property type="term" value="F:kinase activity"/>
    <property type="evidence" value="ECO:0007669"/>
    <property type="project" value="UniProtKB-KW"/>
</dbReference>
<feature type="region of interest" description="Disordered" evidence="2">
    <location>
        <begin position="371"/>
        <end position="406"/>
    </location>
</feature>
<dbReference type="SMART" id="SM01282">
    <property type="entry name" value="DBB"/>
    <property type="match status" value="1"/>
</dbReference>
<sequence>MAADVSTLFCNDGREWGSYLADCFRQQALTVTQEALDAISLPLPQDRAKALGAAKVSLLIVSPDLLELLERRGAELFSVGRLLEAERGLAMLCGVEPHDLGSSLRAAFPNFSSWPLLEARNQDREFVIRLVETAREIVERSENSMRGTAAASPQFRLCPRKVHQGNAKVFAMLNEPVEQSQKLQLFFESSGMHELPVKWRNPYVLQFTVPEIFLQVSKVVNVQLRCDGMLLGVRQLKCESQMSQLHALLQSATSPYEMLCLTLGLATLHDVDTTLATNLRRNLPARGFHLLGPQQLAAPEKKRSEELLPTLLHFAAHYGLHELSLALLQCPGASACCQILNCKGHSPAQLASNAGHHRLATTINEFQARATSPVTEEEAPIPPPARVQSNPGRGSPPRMHYENVTVGGHYASPGAARSAPVCNPSYGLAPPLPPPAAPEPPVGDDQEAEYLSMLPQVEAPPKGRNSVTSQGDQEEEKTEENSTSGQNNIGAPDMVFSNTQEDLVRIIEMYKKGMPFSQIEKLFDNWKKSNESAKSTEDSHLQALRELYKQKQRAAQTGKQSFSLSDLRQIITGKGNRRGSRGRDIQHTTLPNMKQDDSTDGCRRVSTLSAVSTSSSGSSSSSDRLSTLSSMSAYDSGAHSDSCEEGRPPPRPPRLPAPRNPKAAMHQYYAFAPGSGPADRIAPHHSPAGDVAAPTIPEVSTNSIRSSSSLHGNMSTGAKPAANPSTGIYYDIPQVPRLVDQRHNPLLDYDFPVAALRRIAPPPPPPPPCPEADDGRHYYDIPKWGAAGAPPPTPSNKQQVRLSIPDIPAPPVPDD</sequence>
<feature type="domain" description="DBB" evidence="3">
    <location>
        <begin position="157"/>
        <end position="291"/>
    </location>
</feature>
<feature type="compositionally biased region" description="Pro residues" evidence="2">
    <location>
        <begin position="649"/>
        <end position="659"/>
    </location>
</feature>